<evidence type="ECO:0000259" key="1">
    <source>
        <dbReference type="Pfam" id="PF12867"/>
    </source>
</evidence>
<dbReference type="Pfam" id="PF12867">
    <property type="entry name" value="DinB_2"/>
    <property type="match status" value="1"/>
</dbReference>
<dbReference type="AlphaFoldDB" id="A0A420XJI0"/>
<dbReference type="InterPro" id="IPR024775">
    <property type="entry name" value="DinB-like"/>
</dbReference>
<evidence type="ECO:0000313" key="3">
    <source>
        <dbReference type="Proteomes" id="UP000281955"/>
    </source>
</evidence>
<dbReference type="InterPro" id="IPR034660">
    <property type="entry name" value="DinB/YfiT-like"/>
</dbReference>
<gene>
    <name evidence="2" type="ORF">CLV35_3788</name>
</gene>
<dbReference type="OrthoDB" id="3542438at2"/>
<accession>A0A420XJI0</accession>
<sequence length="253" mass="28228">MSEDYAGSDRFRGARIVGSDLTGLEVRDCDVSSLKVVDCYGADVYLGGAFPRLVVNDVDVTAYVEGELDRRQPTRVLARTVHSPDDYRAAWRAVDSGWSTTFHQVRELPESLLHQQVDGEWSFVQTQRHLLFASDAWFGNAVLEEATAYHPLGLPASAMAADDAAALGLDVDASPSLEEVLEPRLARMASLRRFVETLTEAELDRVCGRKPADPYPDQDYLVRRCLRVVLQEEAEHHRYALRDLAVLEALPAR</sequence>
<keyword evidence="3" id="KW-1185">Reference proteome</keyword>
<dbReference type="Proteomes" id="UP000281955">
    <property type="component" value="Unassembled WGS sequence"/>
</dbReference>
<name>A0A420XJI0_9ACTN</name>
<dbReference type="EMBL" id="RBWV01000017">
    <property type="protein sequence ID" value="RKS67884.1"/>
    <property type="molecule type" value="Genomic_DNA"/>
</dbReference>
<comment type="caution">
    <text evidence="2">The sequence shown here is derived from an EMBL/GenBank/DDBJ whole genome shotgun (WGS) entry which is preliminary data.</text>
</comment>
<reference evidence="2 3" key="1">
    <citation type="submission" date="2018-10" db="EMBL/GenBank/DDBJ databases">
        <title>Genomic Encyclopedia of Archaeal and Bacterial Type Strains, Phase II (KMG-II): from individual species to whole genera.</title>
        <authorList>
            <person name="Goeker M."/>
        </authorList>
    </citation>
    <scope>NUCLEOTIDE SEQUENCE [LARGE SCALE GENOMIC DNA]</scope>
    <source>
        <strain evidence="2 3">RP-AC37</strain>
    </source>
</reference>
<dbReference type="RefSeq" id="WP_121195045.1">
    <property type="nucleotide sequence ID" value="NZ_RBWV01000017.1"/>
</dbReference>
<feature type="domain" description="DinB-like" evidence="1">
    <location>
        <begin position="95"/>
        <end position="239"/>
    </location>
</feature>
<dbReference type="SUPFAM" id="SSF109854">
    <property type="entry name" value="DinB/YfiT-like putative metalloenzymes"/>
    <property type="match status" value="1"/>
</dbReference>
<organism evidence="2 3">
    <name type="scientific">Motilibacter peucedani</name>
    <dbReference type="NCBI Taxonomy" id="598650"/>
    <lineage>
        <taxon>Bacteria</taxon>
        <taxon>Bacillati</taxon>
        <taxon>Actinomycetota</taxon>
        <taxon>Actinomycetes</taxon>
        <taxon>Motilibacterales</taxon>
        <taxon>Motilibacteraceae</taxon>
        <taxon>Motilibacter</taxon>
    </lineage>
</organism>
<protein>
    <submittedName>
        <fullName evidence="2">DinB family protein</fullName>
    </submittedName>
</protein>
<dbReference type="Gene3D" id="1.20.120.450">
    <property type="entry name" value="dinb family like domain"/>
    <property type="match status" value="1"/>
</dbReference>
<dbReference type="InParanoid" id="A0A420XJI0"/>
<proteinExistence type="predicted"/>
<evidence type="ECO:0000313" key="2">
    <source>
        <dbReference type="EMBL" id="RKS67884.1"/>
    </source>
</evidence>